<proteinExistence type="predicted"/>
<evidence type="ECO:0000313" key="3">
    <source>
        <dbReference type="EMBL" id="CAL4792553.1"/>
    </source>
</evidence>
<accession>A0A9P1D8L6</accession>
<dbReference type="EMBL" id="CAMXCT020003585">
    <property type="protein sequence ID" value="CAL1158616.1"/>
    <property type="molecule type" value="Genomic_DNA"/>
</dbReference>
<reference evidence="2" key="2">
    <citation type="submission" date="2024-04" db="EMBL/GenBank/DDBJ databases">
        <authorList>
            <person name="Chen Y."/>
            <person name="Shah S."/>
            <person name="Dougan E. K."/>
            <person name="Thang M."/>
            <person name="Chan C."/>
        </authorList>
    </citation>
    <scope>NUCLEOTIDE SEQUENCE [LARGE SCALE GENOMIC DNA]</scope>
</reference>
<reference evidence="1" key="1">
    <citation type="submission" date="2022-10" db="EMBL/GenBank/DDBJ databases">
        <authorList>
            <person name="Chen Y."/>
            <person name="Dougan E. K."/>
            <person name="Chan C."/>
            <person name="Rhodes N."/>
            <person name="Thang M."/>
        </authorList>
    </citation>
    <scope>NUCLEOTIDE SEQUENCE</scope>
</reference>
<evidence type="ECO:0000313" key="1">
    <source>
        <dbReference type="EMBL" id="CAI4005241.1"/>
    </source>
</evidence>
<organism evidence="1">
    <name type="scientific">Cladocopium goreaui</name>
    <dbReference type="NCBI Taxonomy" id="2562237"/>
    <lineage>
        <taxon>Eukaryota</taxon>
        <taxon>Sar</taxon>
        <taxon>Alveolata</taxon>
        <taxon>Dinophyceae</taxon>
        <taxon>Suessiales</taxon>
        <taxon>Symbiodiniaceae</taxon>
        <taxon>Cladocopium</taxon>
    </lineage>
</organism>
<sequence>MLGLSAKHGCFVVLGNAVASVLVMRLVGFNSQSALFTGEVTKLSFLLLAVFSIRQLIFRDAKASVELKSRSIELDAVSSLLRGFCDAVVEVDQSLRITENSHQLLTILLRSSNQACLAGKDFVELFCIDDQPRVHECLTNVSDTHTHSCGQLPAFGHRWKLRKGGTFAHSIRHGRR</sequence>
<dbReference type="EMBL" id="CAMXCT010003585">
    <property type="protein sequence ID" value="CAI4005241.1"/>
    <property type="molecule type" value="Genomic_DNA"/>
</dbReference>
<evidence type="ECO:0000313" key="2">
    <source>
        <dbReference type="EMBL" id="CAL1158616.1"/>
    </source>
</evidence>
<dbReference type="Proteomes" id="UP001152797">
    <property type="component" value="Unassembled WGS sequence"/>
</dbReference>
<keyword evidence="4" id="KW-1185">Reference proteome</keyword>
<name>A0A9P1D8L6_9DINO</name>
<dbReference type="EMBL" id="CAMXCT030003585">
    <property type="protein sequence ID" value="CAL4792553.1"/>
    <property type="molecule type" value="Genomic_DNA"/>
</dbReference>
<dbReference type="OrthoDB" id="423606at2759"/>
<dbReference type="AlphaFoldDB" id="A0A9P1D8L6"/>
<protein>
    <submittedName>
        <fullName evidence="3">RNase H type-1 domain-containing protein</fullName>
    </submittedName>
</protein>
<comment type="caution">
    <text evidence="1">The sequence shown here is derived from an EMBL/GenBank/DDBJ whole genome shotgun (WGS) entry which is preliminary data.</text>
</comment>
<gene>
    <name evidence="1" type="ORF">C1SCF055_LOCUS30982</name>
</gene>
<evidence type="ECO:0000313" key="4">
    <source>
        <dbReference type="Proteomes" id="UP001152797"/>
    </source>
</evidence>